<dbReference type="EMBL" id="LCQN01000003">
    <property type="protein sequence ID" value="KKW17483.1"/>
    <property type="molecule type" value="Genomic_DNA"/>
</dbReference>
<dbReference type="NCBIfam" id="TIGR01552">
    <property type="entry name" value="phd_fam"/>
    <property type="match status" value="1"/>
</dbReference>
<gene>
    <name evidence="3" type="ORF">UY58_C0003G0060</name>
</gene>
<accession>A0A0G1WFC2</accession>
<comment type="caution">
    <text evidence="3">The sequence shown here is derived from an EMBL/GenBank/DDBJ whole genome shotgun (WGS) entry which is preliminary data.</text>
</comment>
<protein>
    <recommendedName>
        <fullName evidence="2">Antitoxin</fullName>
    </recommendedName>
</protein>
<dbReference type="Pfam" id="PF02604">
    <property type="entry name" value="PhdYeFM_antitox"/>
    <property type="match status" value="1"/>
</dbReference>
<comment type="similarity">
    <text evidence="1 2">Belongs to the phD/YefM antitoxin family.</text>
</comment>
<dbReference type="Proteomes" id="UP000033982">
    <property type="component" value="Unassembled WGS sequence"/>
</dbReference>
<dbReference type="Gene3D" id="3.40.1620.10">
    <property type="entry name" value="YefM-like domain"/>
    <property type="match status" value="1"/>
</dbReference>
<reference evidence="3 4" key="1">
    <citation type="journal article" date="2015" name="Nature">
        <title>rRNA introns, odd ribosomes, and small enigmatic genomes across a large radiation of phyla.</title>
        <authorList>
            <person name="Brown C.T."/>
            <person name="Hug L.A."/>
            <person name="Thomas B.C."/>
            <person name="Sharon I."/>
            <person name="Castelle C.J."/>
            <person name="Singh A."/>
            <person name="Wilkins M.J."/>
            <person name="Williams K.H."/>
            <person name="Banfield J.F."/>
        </authorList>
    </citation>
    <scope>NUCLEOTIDE SEQUENCE [LARGE SCALE GENOMIC DNA]</scope>
</reference>
<sequence length="120" mass="13589">MARYMGLPHFRDIGHFLSFVPYIHISTELSTDYVFQEASAFIIASEAKNGFGKLIDAAQRHPVAINRRGRRVAFVISPADMEAMEDHYLGMRAMEAMRNGKFLGVKKSEAFLKSLLHARD</sequence>
<dbReference type="AlphaFoldDB" id="A0A0G1WFC2"/>
<evidence type="ECO:0000313" key="4">
    <source>
        <dbReference type="Proteomes" id="UP000033982"/>
    </source>
</evidence>
<evidence type="ECO:0000256" key="2">
    <source>
        <dbReference type="RuleBase" id="RU362080"/>
    </source>
</evidence>
<dbReference type="InterPro" id="IPR006442">
    <property type="entry name" value="Antitoxin_Phd/YefM"/>
</dbReference>
<evidence type="ECO:0000256" key="1">
    <source>
        <dbReference type="ARBA" id="ARBA00009981"/>
    </source>
</evidence>
<dbReference type="SUPFAM" id="SSF143120">
    <property type="entry name" value="YefM-like"/>
    <property type="match status" value="1"/>
</dbReference>
<name>A0A0G1WFC2_9BACT</name>
<dbReference type="InterPro" id="IPR036165">
    <property type="entry name" value="YefM-like_sf"/>
</dbReference>
<organism evidence="3 4">
    <name type="scientific">Candidatus Magasanikbacteria bacterium GW2011_GWA2_50_22</name>
    <dbReference type="NCBI Taxonomy" id="1619043"/>
    <lineage>
        <taxon>Bacteria</taxon>
        <taxon>Candidatus Magasanikiibacteriota</taxon>
    </lineage>
</organism>
<proteinExistence type="inferred from homology"/>
<comment type="function">
    <text evidence="2">Antitoxin component of a type II toxin-antitoxin (TA) system.</text>
</comment>
<evidence type="ECO:0000313" key="3">
    <source>
        <dbReference type="EMBL" id="KKW17483.1"/>
    </source>
</evidence>